<gene>
    <name evidence="1" type="ORF">CTDIVETGP_1510</name>
</gene>
<accession>W6N5R5</accession>
<keyword evidence="2" id="KW-1185">Reference proteome</keyword>
<protein>
    <submittedName>
        <fullName evidence="1">Uncharacterized protein</fullName>
    </submittedName>
</protein>
<dbReference type="AlphaFoldDB" id="W6N5R5"/>
<proteinExistence type="predicted"/>
<evidence type="ECO:0000313" key="2">
    <source>
        <dbReference type="Proteomes" id="UP000019482"/>
    </source>
</evidence>
<reference evidence="1 2" key="1">
    <citation type="journal article" date="2015" name="Genome Announc.">
        <title>Draft Genome Sequence of Clostridium tyrobutyricum Strain DIVETGP, Isolated from Cow's Milk for Grana Padano Production.</title>
        <authorList>
            <person name="Soggiu A."/>
            <person name="Piras C."/>
            <person name="Gaiarsa S."/>
            <person name="Sassera D."/>
            <person name="Roncada P."/>
            <person name="Bendixen E."/>
            <person name="Brasca M."/>
            <person name="Bonizzi L."/>
        </authorList>
    </citation>
    <scope>NUCLEOTIDE SEQUENCE [LARGE SCALE GENOMIC DNA]</scope>
    <source>
        <strain evidence="1 2">DIVETGP</strain>
    </source>
</reference>
<dbReference type="GeneID" id="29417983"/>
<organism evidence="1 2">
    <name type="scientific">Clostridium tyrobutyricum DIVETGP</name>
    <dbReference type="NCBI Taxonomy" id="1408889"/>
    <lineage>
        <taxon>Bacteria</taxon>
        <taxon>Bacillati</taxon>
        <taxon>Bacillota</taxon>
        <taxon>Clostridia</taxon>
        <taxon>Eubacteriales</taxon>
        <taxon>Clostridiaceae</taxon>
        <taxon>Clostridium</taxon>
    </lineage>
</organism>
<comment type="caution">
    <text evidence="1">The sequence shown here is derived from an EMBL/GenBank/DDBJ whole genome shotgun (WGS) entry which is preliminary data.</text>
</comment>
<name>W6N5R5_CLOTY</name>
<sequence>MKYSTDGCILEKSKFGIQINDKEFDKFLLEKFRNLKSLEDYKKYPAIIKIEIEILGNEVVEDAQEISVPQVSKMVDKKEMVVE</sequence>
<evidence type="ECO:0000313" key="1">
    <source>
        <dbReference type="EMBL" id="CDL91440.1"/>
    </source>
</evidence>
<dbReference type="EMBL" id="CBXI010000024">
    <property type="protein sequence ID" value="CDL91440.1"/>
    <property type="molecule type" value="Genomic_DNA"/>
</dbReference>
<dbReference type="Proteomes" id="UP000019482">
    <property type="component" value="Unassembled WGS sequence"/>
</dbReference>
<dbReference type="RefSeq" id="WP_017752435.1">
    <property type="nucleotide sequence ID" value="NZ_CBXI010000024.1"/>
</dbReference>